<feature type="transmembrane region" description="Helical" evidence="2">
    <location>
        <begin position="43"/>
        <end position="68"/>
    </location>
</feature>
<dbReference type="InterPro" id="IPR053150">
    <property type="entry name" value="Teicoplanin_resist-assoc"/>
</dbReference>
<dbReference type="HOGENOM" id="CLU_077618_2_0_11"/>
<feature type="transmembrane region" description="Helical" evidence="2">
    <location>
        <begin position="205"/>
        <end position="224"/>
    </location>
</feature>
<organism evidence="4 5">
    <name type="scientific">Corynebacterium callunae DSM 20147</name>
    <dbReference type="NCBI Taxonomy" id="1121353"/>
    <lineage>
        <taxon>Bacteria</taxon>
        <taxon>Bacillati</taxon>
        <taxon>Actinomycetota</taxon>
        <taxon>Actinomycetes</taxon>
        <taxon>Mycobacteriales</taxon>
        <taxon>Corynebacteriaceae</taxon>
        <taxon>Corynebacterium</taxon>
    </lineage>
</organism>
<dbReference type="eggNOG" id="COG4767">
    <property type="taxonomic scope" value="Bacteria"/>
</dbReference>
<dbReference type="PANTHER" id="PTHR36834:SF1">
    <property type="entry name" value="INTEGRAL MEMBRANE PROTEIN"/>
    <property type="match status" value="1"/>
</dbReference>
<evidence type="ECO:0000259" key="3">
    <source>
        <dbReference type="Pfam" id="PF04892"/>
    </source>
</evidence>
<keyword evidence="5" id="KW-1185">Reference proteome</keyword>
<dbReference type="EMBL" id="CP004354">
    <property type="protein sequence ID" value="AGG67945.1"/>
    <property type="molecule type" value="Genomic_DNA"/>
</dbReference>
<dbReference type="STRING" id="1121353.H924_12620"/>
<dbReference type="PANTHER" id="PTHR36834">
    <property type="entry name" value="MEMBRANE PROTEIN-RELATED"/>
    <property type="match status" value="1"/>
</dbReference>
<dbReference type="Proteomes" id="UP000011760">
    <property type="component" value="Chromosome"/>
</dbReference>
<evidence type="ECO:0000256" key="2">
    <source>
        <dbReference type="SAM" id="Phobius"/>
    </source>
</evidence>
<feature type="compositionally biased region" description="Low complexity" evidence="1">
    <location>
        <begin position="9"/>
        <end position="23"/>
    </location>
</feature>
<dbReference type="InterPro" id="IPR006976">
    <property type="entry name" value="VanZ-like"/>
</dbReference>
<feature type="region of interest" description="Disordered" evidence="1">
    <location>
        <begin position="1"/>
        <end position="23"/>
    </location>
</feature>
<dbReference type="KEGG" id="ccn:H924_12620"/>
<name>M1UHS4_9CORY</name>
<sequence length="227" mass="23766">MARKFHGLASSGRPSGAGVPGRPSGAGVSGGAGVGAPLIVLSLFVYGWVMALLTVFKPFVAIGLLWGYKSGRVRVVSLVPFNDAMVGESFQSMLFGYGGNFIFFVPFGLLVYALLRGGGWRWSSGLSGLGGRGSGRAGVHRLRRGGRFPLLKTTLLGALCSIAIEITQYIFSLGYTDIDDILFNTLGAFIGAFIAKVAGPRANGLWVALAIAVAVVFLVLVILGPRI</sequence>
<feature type="domain" description="VanZ-like" evidence="3">
    <location>
        <begin position="44"/>
        <end position="197"/>
    </location>
</feature>
<protein>
    <recommendedName>
        <fullName evidence="3">VanZ-like domain-containing protein</fullName>
    </recommendedName>
</protein>
<dbReference type="PATRIC" id="fig|1121353.3.peg.2580"/>
<keyword evidence="2" id="KW-0472">Membrane</keyword>
<proteinExistence type="predicted"/>
<dbReference type="Pfam" id="PF04892">
    <property type="entry name" value="VanZ"/>
    <property type="match status" value="1"/>
</dbReference>
<feature type="transmembrane region" description="Helical" evidence="2">
    <location>
        <begin position="150"/>
        <end position="175"/>
    </location>
</feature>
<accession>M1UHS4</accession>
<keyword evidence="2" id="KW-1133">Transmembrane helix</keyword>
<feature type="transmembrane region" description="Helical" evidence="2">
    <location>
        <begin position="181"/>
        <end position="198"/>
    </location>
</feature>
<evidence type="ECO:0000256" key="1">
    <source>
        <dbReference type="SAM" id="MobiDB-lite"/>
    </source>
</evidence>
<evidence type="ECO:0000313" key="5">
    <source>
        <dbReference type="Proteomes" id="UP000011760"/>
    </source>
</evidence>
<dbReference type="AlphaFoldDB" id="M1UHS4"/>
<keyword evidence="2" id="KW-0812">Transmembrane</keyword>
<evidence type="ECO:0000313" key="4">
    <source>
        <dbReference type="EMBL" id="AGG67945.1"/>
    </source>
</evidence>
<gene>
    <name evidence="4" type="ORF">H924_12620</name>
</gene>
<reference evidence="4 5" key="1">
    <citation type="submission" date="2013-02" db="EMBL/GenBank/DDBJ databases">
        <title>The complete genome sequence of Corynebacterium callunae DSM 20147.</title>
        <authorList>
            <person name="Ruckert C."/>
            <person name="Albersmeier A."/>
            <person name="Kalinowski J."/>
        </authorList>
    </citation>
    <scope>NUCLEOTIDE SEQUENCE [LARGE SCALE GENOMIC DNA]</scope>
    <source>
        <strain evidence="4 5">DSM 20147</strain>
    </source>
</reference>
<feature type="transmembrane region" description="Helical" evidence="2">
    <location>
        <begin position="94"/>
        <end position="115"/>
    </location>
</feature>